<protein>
    <submittedName>
        <fullName evidence="1">Uncharacterized protein</fullName>
    </submittedName>
</protein>
<dbReference type="EMBL" id="JH687407">
    <property type="protein sequence ID" value="EIM79218.1"/>
    <property type="molecule type" value="Genomic_DNA"/>
</dbReference>
<proteinExistence type="predicted"/>
<accession>R7RWQ4</accession>
<name>R7RWQ4_STEHR</name>
<dbReference type="KEGG" id="shs:STEHIDRAFT_116689"/>
<reference evidence="2" key="1">
    <citation type="journal article" date="2012" name="Science">
        <title>The Paleozoic origin of enzymatic lignin decomposition reconstructed from 31 fungal genomes.</title>
        <authorList>
            <person name="Floudas D."/>
            <person name="Binder M."/>
            <person name="Riley R."/>
            <person name="Barry K."/>
            <person name="Blanchette R.A."/>
            <person name="Henrissat B."/>
            <person name="Martinez A.T."/>
            <person name="Otillar R."/>
            <person name="Spatafora J.W."/>
            <person name="Yadav J.S."/>
            <person name="Aerts A."/>
            <person name="Benoit I."/>
            <person name="Boyd A."/>
            <person name="Carlson A."/>
            <person name="Copeland A."/>
            <person name="Coutinho P.M."/>
            <person name="de Vries R.P."/>
            <person name="Ferreira P."/>
            <person name="Findley K."/>
            <person name="Foster B."/>
            <person name="Gaskell J."/>
            <person name="Glotzer D."/>
            <person name="Gorecki P."/>
            <person name="Heitman J."/>
            <person name="Hesse C."/>
            <person name="Hori C."/>
            <person name="Igarashi K."/>
            <person name="Jurgens J.A."/>
            <person name="Kallen N."/>
            <person name="Kersten P."/>
            <person name="Kohler A."/>
            <person name="Kuees U."/>
            <person name="Kumar T.K.A."/>
            <person name="Kuo A."/>
            <person name="LaButti K."/>
            <person name="Larrondo L.F."/>
            <person name="Lindquist E."/>
            <person name="Ling A."/>
            <person name="Lombard V."/>
            <person name="Lucas S."/>
            <person name="Lundell T."/>
            <person name="Martin R."/>
            <person name="McLaughlin D.J."/>
            <person name="Morgenstern I."/>
            <person name="Morin E."/>
            <person name="Murat C."/>
            <person name="Nagy L.G."/>
            <person name="Nolan M."/>
            <person name="Ohm R.A."/>
            <person name="Patyshakuliyeva A."/>
            <person name="Rokas A."/>
            <person name="Ruiz-Duenas F.J."/>
            <person name="Sabat G."/>
            <person name="Salamov A."/>
            <person name="Samejima M."/>
            <person name="Schmutz J."/>
            <person name="Slot J.C."/>
            <person name="St John F."/>
            <person name="Stenlid J."/>
            <person name="Sun H."/>
            <person name="Sun S."/>
            <person name="Syed K."/>
            <person name="Tsang A."/>
            <person name="Wiebenga A."/>
            <person name="Young D."/>
            <person name="Pisabarro A."/>
            <person name="Eastwood D.C."/>
            <person name="Martin F."/>
            <person name="Cullen D."/>
            <person name="Grigoriev I.V."/>
            <person name="Hibbett D.S."/>
        </authorList>
    </citation>
    <scope>NUCLEOTIDE SEQUENCE [LARGE SCALE GENOMIC DNA]</scope>
    <source>
        <strain evidence="2">FP-91666</strain>
    </source>
</reference>
<dbReference type="Proteomes" id="UP000053927">
    <property type="component" value="Unassembled WGS sequence"/>
</dbReference>
<keyword evidence="2" id="KW-1185">Reference proteome</keyword>
<dbReference type="GeneID" id="18795962"/>
<sequence>MSGFLSAFELLLTIKFQRGMSMIEWEISYPSNPYLVFHDSRGIESGPESELGESSIEHIWSFIEYRRAQPRLRDQIHAIWFCLPMDNPRVPSESFELAFFERDVGVPVIVVLTMYEALAERVKDKLLGREPSKEEVRRHAQKNIMKPMRRTAYPPAGYVQTHHHGDGCTMLSEKTHKTIWITGLATTFAMSQQASARLVCQEVFQNALSDKVITRLGQMLQLAVSSKHLAEELTYDALWMMPFWRNTDLFVSTLHVIQPSELTLALHISVSVARCEYPHMIQPSELTLVHDISTFLAFTCILGIWTAKKSRKPWNFIKEAIKRLDCMPEFRETVLTSVKKTLKDFKGDRKKCSCALAELVVGYANELYKNQPLESYKTTSQS</sequence>
<gene>
    <name evidence="1" type="ORF">STEHIDRAFT_116689</name>
</gene>
<evidence type="ECO:0000313" key="1">
    <source>
        <dbReference type="EMBL" id="EIM79218.1"/>
    </source>
</evidence>
<dbReference type="RefSeq" id="XP_007311671.1">
    <property type="nucleotide sequence ID" value="XM_007311609.1"/>
</dbReference>
<evidence type="ECO:0000313" key="2">
    <source>
        <dbReference type="Proteomes" id="UP000053927"/>
    </source>
</evidence>
<organism evidence="1 2">
    <name type="scientific">Stereum hirsutum (strain FP-91666)</name>
    <name type="common">White-rot fungus</name>
    <dbReference type="NCBI Taxonomy" id="721885"/>
    <lineage>
        <taxon>Eukaryota</taxon>
        <taxon>Fungi</taxon>
        <taxon>Dikarya</taxon>
        <taxon>Basidiomycota</taxon>
        <taxon>Agaricomycotina</taxon>
        <taxon>Agaricomycetes</taxon>
        <taxon>Russulales</taxon>
        <taxon>Stereaceae</taxon>
        <taxon>Stereum</taxon>
    </lineage>
</organism>
<dbReference type="OrthoDB" id="59699at2759"/>
<dbReference type="AlphaFoldDB" id="R7RWQ4"/>